<protein>
    <submittedName>
        <fullName evidence="8">Uncharacterized protein</fullName>
    </submittedName>
</protein>
<evidence type="ECO:0000259" key="7">
    <source>
        <dbReference type="Pfam" id="PF16889"/>
    </source>
</evidence>
<dbReference type="AlphaFoldDB" id="A0A4Z1E838"/>
<keyword evidence="4" id="KW-0456">Lyase</keyword>
<keyword evidence="2" id="KW-0732">Signal</keyword>
<evidence type="ECO:0000256" key="1">
    <source>
        <dbReference type="ARBA" id="ARBA00004418"/>
    </source>
</evidence>
<sequence>MRPEEVRPQISDRLLEGVAADLLASRRAVPLHQLLAHLGRAAAPSLTTLDLLCRELRSQGYLRRALEVAERVNAVAPTTGARRRVSTLASEIAVLEGGSSTEVVSRDGWRGPVSGSVLLVMGRSLPDVDTNYARHLHAVAVGLAEMGLRAEIVTELGYRATQDAYRSENVDGVVYHRLPGPVRGEASLEDWLHRYSQKLATVVRKVRPAVLVAGSDFLNVLPALSSGDAFDLPVVYDVSGDWDASWYRRTGEPLGWPSPEELALSSQGLPDRFLLRRRRERSARNAVSHVVVSSASSSVRSEVERELGESGVPSTTVDKDPIGTYAQVLESLGAVPQGLRSLVDVRADSTSRVALTRRAETLRRPLEGHVTLDKPEAVAELLSDGWRWNGLHPVSMALPMDWWACSGNRSQDFRYQAWKFMGPVLREDSVRPGTELLDWCHERALDWCATAVDRREGTSMVWYDMALALRAPLLAYLFEHALSDSRRTQPEIDALHRAVVAHQRAFLAPGAFNPATNHGFYTAIGQLAFARRLIELPGMSDVLQQGQQRLRQVVDQQFAKDGGHREHSPDYHRMLVDSFVDAAEDGLIEDESILALIERSAHVTGWFIRPDGEIEQIGDSMARLVASRTRSSRDPATSFIVSRGKSGAPPTEEMLVLPESGYAIVRAPRPTTGEELANSSYLTLMAAFHSRTHKHADDLAVTWFDGGAEILIDSGRFGYLDPLPEDHPDRALGFFYSRPERQYVESTPAHSTVSADGRDHDRRDRKPYGAAVVSGRHEAGVFVVEGEVDHGHWRHHRVVRLAPGLGLDIRDEVESLDGEPHTFTTWWNMAGGLTLNDSDHNSLRFGRDGGSLVVDAVDGGGQWDAQRGRHTPLLGWRSHRDFELEPCWNVSRSVFSRHHVFETSFRLGSAR</sequence>
<dbReference type="Pfam" id="PF16889">
    <property type="entry name" value="Hepar_II_III_N"/>
    <property type="match status" value="1"/>
</dbReference>
<evidence type="ECO:0000259" key="6">
    <source>
        <dbReference type="Pfam" id="PF07940"/>
    </source>
</evidence>
<evidence type="ECO:0000256" key="3">
    <source>
        <dbReference type="ARBA" id="ARBA00022764"/>
    </source>
</evidence>
<dbReference type="InterPro" id="IPR031680">
    <property type="entry name" value="Hepar_II_III_N"/>
</dbReference>
<keyword evidence="3" id="KW-0574">Periplasm</keyword>
<evidence type="ECO:0000256" key="4">
    <source>
        <dbReference type="ARBA" id="ARBA00023239"/>
    </source>
</evidence>
<dbReference type="GO" id="GO:0042597">
    <property type="term" value="C:periplasmic space"/>
    <property type="evidence" value="ECO:0007669"/>
    <property type="project" value="UniProtKB-SubCell"/>
</dbReference>
<comment type="caution">
    <text evidence="8">The sequence shown here is derived from an EMBL/GenBank/DDBJ whole genome shotgun (WGS) entry which is preliminary data.</text>
</comment>
<feature type="domain" description="Heparin-sulfate lyase N-terminal" evidence="7">
    <location>
        <begin position="450"/>
        <end position="584"/>
    </location>
</feature>
<dbReference type="GO" id="GO:0016829">
    <property type="term" value="F:lyase activity"/>
    <property type="evidence" value="ECO:0007669"/>
    <property type="project" value="UniProtKB-KW"/>
</dbReference>
<evidence type="ECO:0000256" key="2">
    <source>
        <dbReference type="ARBA" id="ARBA00022729"/>
    </source>
</evidence>
<dbReference type="InterPro" id="IPR012480">
    <property type="entry name" value="Hepar_II_III_C"/>
</dbReference>
<evidence type="ECO:0000313" key="8">
    <source>
        <dbReference type="EMBL" id="TGO06703.1"/>
    </source>
</evidence>
<keyword evidence="9" id="KW-1185">Reference proteome</keyword>
<reference evidence="8 9" key="1">
    <citation type="submission" date="2018-11" db="EMBL/GenBank/DDBJ databases">
        <title>Complete genome sequencing of the Actinobacteria Serinibacter sp. K3-2.</title>
        <authorList>
            <person name="Rakitin A.L."/>
            <person name="Beletsky A.V."/>
            <person name="Mardanov A.V."/>
            <person name="Ravin N.V."/>
            <person name="Gromova A.S."/>
            <person name="Filippova S.N."/>
            <person name="Gal'Chenko V.F."/>
        </authorList>
    </citation>
    <scope>NUCLEOTIDE SEQUENCE [LARGE SCALE GENOMIC DNA]</scope>
    <source>
        <strain evidence="8 9">K3-2</strain>
    </source>
</reference>
<dbReference type="Gene3D" id="2.70.98.70">
    <property type="match status" value="1"/>
</dbReference>
<dbReference type="PANTHER" id="PTHR39210">
    <property type="entry name" value="HEPARIN-SULFATE LYASE"/>
    <property type="match status" value="1"/>
</dbReference>
<dbReference type="PANTHER" id="PTHR39210:SF1">
    <property type="entry name" value="HEPARIN-SULFATE LYASE"/>
    <property type="match status" value="1"/>
</dbReference>
<feature type="compositionally biased region" description="Basic and acidic residues" evidence="5">
    <location>
        <begin position="756"/>
        <end position="765"/>
    </location>
</feature>
<comment type="subcellular location">
    <subcellularLocation>
        <location evidence="1">Periplasm</location>
    </subcellularLocation>
</comment>
<feature type="domain" description="Heparinase II/III-like C-terminal" evidence="6">
    <location>
        <begin position="650"/>
        <end position="843"/>
    </location>
</feature>
<gene>
    <name evidence="8" type="ORF">SERN_0895</name>
</gene>
<evidence type="ECO:0000256" key="5">
    <source>
        <dbReference type="SAM" id="MobiDB-lite"/>
    </source>
</evidence>
<dbReference type="Proteomes" id="UP000297318">
    <property type="component" value="Unassembled WGS sequence"/>
</dbReference>
<proteinExistence type="predicted"/>
<name>A0A4Z1E838_9MICO</name>
<dbReference type="Pfam" id="PF07940">
    <property type="entry name" value="Hepar_II_III_C"/>
    <property type="match status" value="1"/>
</dbReference>
<evidence type="ECO:0000313" key="9">
    <source>
        <dbReference type="Proteomes" id="UP000297318"/>
    </source>
</evidence>
<dbReference type="Gene3D" id="1.50.10.100">
    <property type="entry name" value="Chondroitin AC/alginate lyase"/>
    <property type="match status" value="1"/>
</dbReference>
<feature type="region of interest" description="Disordered" evidence="5">
    <location>
        <begin position="746"/>
        <end position="765"/>
    </location>
</feature>
<dbReference type="EMBL" id="RHPJ01000001">
    <property type="protein sequence ID" value="TGO06703.1"/>
    <property type="molecule type" value="Genomic_DNA"/>
</dbReference>
<organism evidence="8 9">
    <name type="scientific">Serinibacter arcticus</name>
    <dbReference type="NCBI Taxonomy" id="1655435"/>
    <lineage>
        <taxon>Bacteria</taxon>
        <taxon>Bacillati</taxon>
        <taxon>Actinomycetota</taxon>
        <taxon>Actinomycetes</taxon>
        <taxon>Micrococcales</taxon>
        <taxon>Beutenbergiaceae</taxon>
        <taxon>Serinibacter</taxon>
    </lineage>
</organism>
<dbReference type="InterPro" id="IPR008929">
    <property type="entry name" value="Chondroitin_lyas"/>
</dbReference>
<accession>A0A4Z1E838</accession>